<feature type="compositionally biased region" description="Gly residues" evidence="1">
    <location>
        <begin position="245"/>
        <end position="254"/>
    </location>
</feature>
<reference evidence="2" key="1">
    <citation type="journal article" date="2020" name="Stud. Mycol.">
        <title>101 Dothideomycetes genomes: a test case for predicting lifestyles and emergence of pathogens.</title>
        <authorList>
            <person name="Haridas S."/>
            <person name="Albert R."/>
            <person name="Binder M."/>
            <person name="Bloem J."/>
            <person name="Labutti K."/>
            <person name="Salamov A."/>
            <person name="Andreopoulos B."/>
            <person name="Baker S."/>
            <person name="Barry K."/>
            <person name="Bills G."/>
            <person name="Bluhm B."/>
            <person name="Cannon C."/>
            <person name="Castanera R."/>
            <person name="Culley D."/>
            <person name="Daum C."/>
            <person name="Ezra D."/>
            <person name="Gonzalez J."/>
            <person name="Henrissat B."/>
            <person name="Kuo A."/>
            <person name="Liang C."/>
            <person name="Lipzen A."/>
            <person name="Lutzoni F."/>
            <person name="Magnuson J."/>
            <person name="Mondo S."/>
            <person name="Nolan M."/>
            <person name="Ohm R."/>
            <person name="Pangilinan J."/>
            <person name="Park H.-J."/>
            <person name="Ramirez L."/>
            <person name="Alfaro M."/>
            <person name="Sun H."/>
            <person name="Tritt A."/>
            <person name="Yoshinaga Y."/>
            <person name="Zwiers L.-H."/>
            <person name="Turgeon B."/>
            <person name="Goodwin S."/>
            <person name="Spatafora J."/>
            <person name="Crous P."/>
            <person name="Grigoriev I."/>
        </authorList>
    </citation>
    <scope>NUCLEOTIDE SEQUENCE</scope>
    <source>
        <strain evidence="2">CBS 260.36</strain>
    </source>
</reference>
<name>A0A9P4JAL3_9PEZI</name>
<comment type="caution">
    <text evidence="2">The sequence shown here is derived from an EMBL/GenBank/DDBJ whole genome shotgun (WGS) entry which is preliminary data.</text>
</comment>
<evidence type="ECO:0000313" key="2">
    <source>
        <dbReference type="EMBL" id="KAF2155344.1"/>
    </source>
</evidence>
<feature type="compositionally biased region" description="Low complexity" evidence="1">
    <location>
        <begin position="92"/>
        <end position="112"/>
    </location>
</feature>
<dbReference type="AlphaFoldDB" id="A0A9P4JAL3"/>
<dbReference type="OrthoDB" id="10682408at2759"/>
<proteinExistence type="predicted"/>
<sequence>MPPKPPPSPIPDNAPHIPASLLVTLPDWYSKQDTEFKSQRGEGPDKELYVAIGALDTEGWVCMDAIPSDLRRTKVAAAGRVDKARARNAPVQTPSQPGPSTAPTGTTATPTQPQTPAPPARTPRTPLPAPVPGRVPTEWDSAPSIPTSLLATDPEWYIGAKAKTARNDPPNKEIYVELDSLHVAGWVRMDAIPGNKRGPVGASAARQDAARLAAWTTQQQQGPSPPLPSMPQTPQGTVAGPSGTQDGGASGGGTEGRETRSAKRKREAGDDGGDVGRTGQAPDQRRTVIGCKEVLRPGASHGPPLMRCKAFECRKRVCGACYDGVFDHAFTDAERAEITGAMARGRPIAAVEICTVCERNELRQKNLEEWPENYEDCKCLHFRGIWGCEMHRTNEVSSSVGERNAELARRKFIFGREGGCGCSRSLDGSGVWRCEFCAGVIVMHS</sequence>
<evidence type="ECO:0000313" key="3">
    <source>
        <dbReference type="Proteomes" id="UP000799439"/>
    </source>
</evidence>
<feature type="compositionally biased region" description="Pro residues" evidence="1">
    <location>
        <begin position="113"/>
        <end position="133"/>
    </location>
</feature>
<keyword evidence="3" id="KW-1185">Reference proteome</keyword>
<organism evidence="2 3">
    <name type="scientific">Myriangium duriaei CBS 260.36</name>
    <dbReference type="NCBI Taxonomy" id="1168546"/>
    <lineage>
        <taxon>Eukaryota</taxon>
        <taxon>Fungi</taxon>
        <taxon>Dikarya</taxon>
        <taxon>Ascomycota</taxon>
        <taxon>Pezizomycotina</taxon>
        <taxon>Dothideomycetes</taxon>
        <taxon>Dothideomycetidae</taxon>
        <taxon>Myriangiales</taxon>
        <taxon>Myriangiaceae</taxon>
        <taxon>Myriangium</taxon>
    </lineage>
</organism>
<dbReference type="EMBL" id="ML996083">
    <property type="protein sequence ID" value="KAF2155344.1"/>
    <property type="molecule type" value="Genomic_DNA"/>
</dbReference>
<feature type="region of interest" description="Disordered" evidence="1">
    <location>
        <begin position="193"/>
        <end position="286"/>
    </location>
</feature>
<evidence type="ECO:0000256" key="1">
    <source>
        <dbReference type="SAM" id="MobiDB-lite"/>
    </source>
</evidence>
<accession>A0A9P4JAL3</accession>
<feature type="compositionally biased region" description="Low complexity" evidence="1">
    <location>
        <begin position="202"/>
        <end position="222"/>
    </location>
</feature>
<feature type="region of interest" description="Disordered" evidence="1">
    <location>
        <begin position="81"/>
        <end position="148"/>
    </location>
</feature>
<protein>
    <submittedName>
        <fullName evidence="2">Uncharacterized protein</fullName>
    </submittedName>
</protein>
<gene>
    <name evidence="2" type="ORF">K461DRAFT_111856</name>
</gene>
<dbReference type="Proteomes" id="UP000799439">
    <property type="component" value="Unassembled WGS sequence"/>
</dbReference>